<dbReference type="Pfam" id="PF01899">
    <property type="entry name" value="MNHE"/>
    <property type="match status" value="1"/>
</dbReference>
<protein>
    <submittedName>
        <fullName evidence="8">Na+/H+ antiporter subunit E</fullName>
    </submittedName>
</protein>
<evidence type="ECO:0000256" key="6">
    <source>
        <dbReference type="ARBA" id="ARBA00023136"/>
    </source>
</evidence>
<dbReference type="RefSeq" id="WP_126040735.1">
    <property type="nucleotide sequence ID" value="NZ_CP034438.1"/>
</dbReference>
<evidence type="ECO:0000313" key="8">
    <source>
        <dbReference type="EMBL" id="AZN30200.1"/>
    </source>
</evidence>
<keyword evidence="5 7" id="KW-1133">Transmembrane helix</keyword>
<dbReference type="InterPro" id="IPR002758">
    <property type="entry name" value="Cation_antiport_E"/>
</dbReference>
<name>A0A3Q8WVN9_9ACTO</name>
<dbReference type="NCBIfam" id="NF006521">
    <property type="entry name" value="PRK08965.1-5"/>
    <property type="match status" value="1"/>
</dbReference>
<dbReference type="OrthoDB" id="3556991at2"/>
<comment type="similarity">
    <text evidence="2">Belongs to the CPA3 antiporters (TC 2.A.63) subunit E family.</text>
</comment>
<comment type="subcellular location">
    <subcellularLocation>
        <location evidence="1">Cell membrane</location>
        <topology evidence="1">Multi-pass membrane protein</topology>
    </subcellularLocation>
</comment>
<dbReference type="GO" id="GO:0008324">
    <property type="term" value="F:monoatomic cation transmembrane transporter activity"/>
    <property type="evidence" value="ECO:0007669"/>
    <property type="project" value="InterPro"/>
</dbReference>
<evidence type="ECO:0000256" key="2">
    <source>
        <dbReference type="ARBA" id="ARBA00006228"/>
    </source>
</evidence>
<keyword evidence="3" id="KW-1003">Cell membrane</keyword>
<accession>A0A3Q8WVN9</accession>
<feature type="transmembrane region" description="Helical" evidence="7">
    <location>
        <begin position="46"/>
        <end position="65"/>
    </location>
</feature>
<evidence type="ECO:0000256" key="7">
    <source>
        <dbReference type="SAM" id="Phobius"/>
    </source>
</evidence>
<reference evidence="8 9" key="1">
    <citation type="submission" date="2018-12" db="EMBL/GenBank/DDBJ databases">
        <title>Complete genome sequence of Flaviflexus salsibiostraticola KCTC 33148.</title>
        <authorList>
            <person name="Bae J.-W."/>
        </authorList>
    </citation>
    <scope>NUCLEOTIDE SEQUENCE [LARGE SCALE GENOMIC DNA]</scope>
    <source>
        <strain evidence="8 9">KCTC 33148</strain>
    </source>
</reference>
<evidence type="ECO:0000256" key="1">
    <source>
        <dbReference type="ARBA" id="ARBA00004651"/>
    </source>
</evidence>
<keyword evidence="6 7" id="KW-0472">Membrane</keyword>
<dbReference type="EMBL" id="CP034438">
    <property type="protein sequence ID" value="AZN30200.1"/>
    <property type="molecule type" value="Genomic_DNA"/>
</dbReference>
<keyword evidence="4 7" id="KW-0812">Transmembrane</keyword>
<keyword evidence="9" id="KW-1185">Reference proteome</keyword>
<dbReference type="AlphaFoldDB" id="A0A3Q8WVN9"/>
<dbReference type="KEGG" id="fsl:EJO69_07690"/>
<dbReference type="GO" id="GO:0005886">
    <property type="term" value="C:plasma membrane"/>
    <property type="evidence" value="ECO:0007669"/>
    <property type="project" value="UniProtKB-SubCell"/>
</dbReference>
<proteinExistence type="inferred from homology"/>
<dbReference type="Proteomes" id="UP000270021">
    <property type="component" value="Chromosome"/>
</dbReference>
<sequence>MTESNARISIRRATYRPGRFPYATGGMLIWLTIVWTLLWGEVSTGNVVAGFLLALLLTTLTPLPAATFDGRFRPLALLRLVAVFIYEIVKASTEIAVYAIMGRHPKGAVIRVQSRGHSDVFLTMLAGMTSLVPGSVVVDVHAASGTLYIHVFDIEMAGGLEAAHQAVLDQEERILRAFASHDQLIDAGFVPGWRMGERLPVPYAPPAGEES</sequence>
<dbReference type="PANTHER" id="PTHR34584">
    <property type="entry name" value="NA(+)/H(+) ANTIPORTER SUBUNIT E1"/>
    <property type="match status" value="1"/>
</dbReference>
<organism evidence="8 9">
    <name type="scientific">Flaviflexus salsibiostraticola</name>
    <dbReference type="NCBI Taxonomy" id="1282737"/>
    <lineage>
        <taxon>Bacteria</taxon>
        <taxon>Bacillati</taxon>
        <taxon>Actinomycetota</taxon>
        <taxon>Actinomycetes</taxon>
        <taxon>Actinomycetales</taxon>
        <taxon>Actinomycetaceae</taxon>
        <taxon>Flaviflexus</taxon>
    </lineage>
</organism>
<gene>
    <name evidence="8" type="ORF">EJO69_07690</name>
</gene>
<evidence type="ECO:0000256" key="3">
    <source>
        <dbReference type="ARBA" id="ARBA00022475"/>
    </source>
</evidence>
<evidence type="ECO:0000256" key="4">
    <source>
        <dbReference type="ARBA" id="ARBA00022692"/>
    </source>
</evidence>
<feature type="transmembrane region" description="Helical" evidence="7">
    <location>
        <begin position="20"/>
        <end position="40"/>
    </location>
</feature>
<evidence type="ECO:0000256" key="5">
    <source>
        <dbReference type="ARBA" id="ARBA00022989"/>
    </source>
</evidence>
<evidence type="ECO:0000313" key="9">
    <source>
        <dbReference type="Proteomes" id="UP000270021"/>
    </source>
</evidence>
<feature type="transmembrane region" description="Helical" evidence="7">
    <location>
        <begin position="77"/>
        <end position="100"/>
    </location>
</feature>
<dbReference type="PANTHER" id="PTHR34584:SF1">
    <property type="entry name" value="NA(+)_H(+) ANTIPORTER SUBUNIT E1"/>
    <property type="match status" value="1"/>
</dbReference>